<comment type="caution">
    <text evidence="1">The sequence shown here is derived from an EMBL/GenBank/DDBJ whole genome shotgun (WGS) entry which is preliminary data.</text>
</comment>
<reference evidence="1" key="1">
    <citation type="submission" date="2022-06" db="EMBL/GenBank/DDBJ databases">
        <title>Phylogenomic reconstructions and comparative analyses of Kickxellomycotina fungi.</title>
        <authorList>
            <person name="Reynolds N.K."/>
            <person name="Stajich J.E."/>
            <person name="Barry K."/>
            <person name="Grigoriev I.V."/>
            <person name="Crous P."/>
            <person name="Smith M.E."/>
        </authorList>
    </citation>
    <scope>NUCLEOTIDE SEQUENCE</scope>
    <source>
        <strain evidence="1">RSA 2271</strain>
    </source>
</reference>
<protein>
    <submittedName>
        <fullName evidence="1">H(+)-transporting V0 sector ATPase subunit d</fullName>
    </submittedName>
</protein>
<accession>A0ACC1HSG3</accession>
<dbReference type="Proteomes" id="UP001145114">
    <property type="component" value="Unassembled WGS sequence"/>
</dbReference>
<keyword evidence="2" id="KW-1185">Reference proteome</keyword>
<dbReference type="EMBL" id="JAMZIH010000340">
    <property type="protein sequence ID" value="KAJ1679505.1"/>
    <property type="molecule type" value="Genomic_DNA"/>
</dbReference>
<sequence length="348" mass="40319">MCAAYFNIDNGYLEGIVRGYRDGFLTSGQYSNLTQCDTMDDLKQQLATTDYNAVLQNEPSPIHTSTLLNRCTDTLVQQFQYMRANASNELGKFLDYLSYAYMIDNVVLLLMGTLHGRDTRELLDKCHPLGWFDSMPALCVATNVQELYQTVLVDSPLADYFRDCLSAEDLNELNIEIIRNTLYKAYLEDFYTYVKAVGGATFETVGLLLEFEADRRTINITMNSFGTELTKDDRARLYPRLGELYPEGHARMARIDDMDQLKAILDTSVSYRNLFGNEFTTTQQSYEGRMFYREVELCKDAFEQQFHYGVFYAWLKLKEQEIRNIVWIAECITQDQKDKITHYTAIYD</sequence>
<evidence type="ECO:0000313" key="2">
    <source>
        <dbReference type="Proteomes" id="UP001145114"/>
    </source>
</evidence>
<name>A0ACC1HSG3_9FUNG</name>
<proteinExistence type="predicted"/>
<evidence type="ECO:0000313" key="1">
    <source>
        <dbReference type="EMBL" id="KAJ1679505.1"/>
    </source>
</evidence>
<gene>
    <name evidence="1" type="primary">VMA6</name>
    <name evidence="1" type="ORF">EV182_001911</name>
</gene>
<organism evidence="1 2">
    <name type="scientific">Spiromyces aspiralis</name>
    <dbReference type="NCBI Taxonomy" id="68401"/>
    <lineage>
        <taxon>Eukaryota</taxon>
        <taxon>Fungi</taxon>
        <taxon>Fungi incertae sedis</taxon>
        <taxon>Zoopagomycota</taxon>
        <taxon>Kickxellomycotina</taxon>
        <taxon>Kickxellomycetes</taxon>
        <taxon>Kickxellales</taxon>
        <taxon>Kickxellaceae</taxon>
        <taxon>Spiromyces</taxon>
    </lineage>
</organism>